<protein>
    <recommendedName>
        <fullName evidence="2">TIR domain-containing protein</fullName>
    </recommendedName>
</protein>
<dbReference type="SMART" id="SM00255">
    <property type="entry name" value="TIR"/>
    <property type="match status" value="1"/>
</dbReference>
<evidence type="ECO:0000313" key="4">
    <source>
        <dbReference type="Proteomes" id="UP000822688"/>
    </source>
</evidence>
<dbReference type="Gene3D" id="3.40.50.10140">
    <property type="entry name" value="Toll/interleukin-1 receptor homology (TIR) domain"/>
    <property type="match status" value="1"/>
</dbReference>
<dbReference type="GO" id="GO:0007165">
    <property type="term" value="P:signal transduction"/>
    <property type="evidence" value="ECO:0007669"/>
    <property type="project" value="InterPro"/>
</dbReference>
<evidence type="ECO:0000313" key="3">
    <source>
        <dbReference type="EMBL" id="KAG0569869.1"/>
    </source>
</evidence>
<dbReference type="InterPro" id="IPR027417">
    <property type="entry name" value="P-loop_NTPase"/>
</dbReference>
<dbReference type="InterPro" id="IPR032675">
    <property type="entry name" value="LRR_dom_sf"/>
</dbReference>
<dbReference type="Gene3D" id="3.80.10.10">
    <property type="entry name" value="Ribonuclease Inhibitor"/>
    <property type="match status" value="2"/>
</dbReference>
<dbReference type="SUPFAM" id="SSF52540">
    <property type="entry name" value="P-loop containing nucleoside triphosphate hydrolases"/>
    <property type="match status" value="1"/>
</dbReference>
<keyword evidence="4" id="KW-1185">Reference proteome</keyword>
<evidence type="ECO:0000256" key="1">
    <source>
        <dbReference type="SAM" id="MobiDB-lite"/>
    </source>
</evidence>
<dbReference type="SUPFAM" id="SSF52058">
    <property type="entry name" value="L domain-like"/>
    <property type="match status" value="2"/>
</dbReference>
<dbReference type="Pfam" id="PF13676">
    <property type="entry name" value="TIR_2"/>
    <property type="match status" value="1"/>
</dbReference>
<feature type="region of interest" description="Disordered" evidence="1">
    <location>
        <begin position="1146"/>
        <end position="1206"/>
    </location>
</feature>
<proteinExistence type="predicted"/>
<dbReference type="GO" id="GO:0006952">
    <property type="term" value="P:defense response"/>
    <property type="evidence" value="ECO:0007669"/>
    <property type="project" value="InterPro"/>
</dbReference>
<feature type="domain" description="TIR" evidence="2">
    <location>
        <begin position="17"/>
        <end position="181"/>
    </location>
</feature>
<sequence>MSLHDTQAPMDAGDLEPKHRVFLCHSGAQKGFVEQLDKDLRSVDRHPFFDKDRDSLPIGDNFPNRIFGAIDHCQVGVVVLTNEFFMRSHWPMFEVVRMVECGRKIMPIFLGISPGDLSNEEKLVEWKSKWEEWAKCNKRIDVPKWETTLRSVRPLNGLVYNCVVGEVKFREEIVKEICKIVPAFHVWDDSHVQGRSRLSKVIQVKISEIPASKTRVHVVGLYGVGGIGKTTACKSLCKDLSMEFDGRVCHIEFGGDTSEIDRVREVLKRLTDTNNEFLHAKNLDECWSRLKHLMQSNKVVLAIDNVSGNSKVCEEALKYLRLEYGHGSIVMVTARALGELEILGIMRGSCLAMPELVRDEARALFLYHAEPKDEVDEGVVIQCVNRCHFGKGDGKGSKHYHPLTLKVLGSQLVGRHPGEWKAQLEEEDVFNQRQEQENPVFSILRRSFDTLKFEYRMLFIDVALFNFVPCSQMSRSYNPFDGYWYNLYIRFSDYWSTWYNMFEWLRMVHGISTEELKKRLNVLRKRSLLEELGDGRSRIGMHDLWREFAVMEAKRGEEESSHWVYEVNVGGPRVAESCMHGGGWESLRRICISRRDVTCVSFTHCSKVTVLRLQHVSVANEVLDLRPLGRLKSLGINSVRYNPESFLRDSAYDLKVYGIGELTNLGVLIWLNVCDGSSSAVAEIARLTNLRFLQLESDDSVNTTTSTTLDLQRLRYLQVVSVKFAGMVSISGFSAMMTDLRFLDLGRCSELKSCEGVGDVDGLEVLRLNGCGELKELPNLQKLRRLWKLDIMGCSSLKSVPGLGSLVSLRELRGNRSLNELPDMSNFRNLQVLDLSECGELKCIPGLSDSVALRVLWVNCRSLHDVPNLERLVDLDAVKLTGGFTNNLELSCGVLGTSVLNLAMLGSVSALEMKWVDRELTNLSKLTSLKYLTLADCSLEMLPHMGRDMMLESLGVYGCGNLRGWDGVRRVDWWVDSQVDLYCDWTLPHLKGLEWYWSRAMELPDLSHFPLLEELILDNEDTSVSSCAECVVHCHANHTHLETLFIRVSAITKLPDLWKFPSLKRLTVENCPNLTSLTVSGPLPALEWVTLRECSNLDALPDINLFPNLRYFGCDVNEAAKNVQEVYSKLIARGFRYDYESESWEVDTEPGSGSSGVLAGKEGDGSPGEQAAVDAPNNPVAGPSWLNVEPNSSSGVMPQSDRFHSEEGVIPQAVLKRVLGLGSGSGILQEQWKRLKNTHDQ</sequence>
<evidence type="ECO:0000259" key="2">
    <source>
        <dbReference type="PROSITE" id="PS50104"/>
    </source>
</evidence>
<dbReference type="AlphaFoldDB" id="A0A8T0HHS5"/>
<dbReference type="EMBL" id="CM026427">
    <property type="protein sequence ID" value="KAG0569869.1"/>
    <property type="molecule type" value="Genomic_DNA"/>
</dbReference>
<reference evidence="3 4" key="1">
    <citation type="submission" date="2020-06" db="EMBL/GenBank/DDBJ databases">
        <title>WGS assembly of Ceratodon purpureus strain R40.</title>
        <authorList>
            <person name="Carey S.B."/>
            <person name="Jenkins J."/>
            <person name="Shu S."/>
            <person name="Lovell J.T."/>
            <person name="Sreedasyam A."/>
            <person name="Maumus F."/>
            <person name="Tiley G.P."/>
            <person name="Fernandez-Pozo N."/>
            <person name="Barry K."/>
            <person name="Chen C."/>
            <person name="Wang M."/>
            <person name="Lipzen A."/>
            <person name="Daum C."/>
            <person name="Saski C.A."/>
            <person name="Payton A.C."/>
            <person name="Mcbreen J.C."/>
            <person name="Conrad R.E."/>
            <person name="Kollar L.M."/>
            <person name="Olsson S."/>
            <person name="Huttunen S."/>
            <person name="Landis J.B."/>
            <person name="Wickett N.J."/>
            <person name="Johnson M.G."/>
            <person name="Rensing S.A."/>
            <person name="Grimwood J."/>
            <person name="Schmutz J."/>
            <person name="Mcdaniel S.F."/>
        </authorList>
    </citation>
    <scope>NUCLEOTIDE SEQUENCE [LARGE SCALE GENOMIC DNA]</scope>
    <source>
        <strain evidence="3 4">R40</strain>
    </source>
</reference>
<dbReference type="GO" id="GO:0043531">
    <property type="term" value="F:ADP binding"/>
    <property type="evidence" value="ECO:0007669"/>
    <property type="project" value="InterPro"/>
</dbReference>
<dbReference type="PROSITE" id="PS50104">
    <property type="entry name" value="TIR"/>
    <property type="match status" value="1"/>
</dbReference>
<dbReference type="PANTHER" id="PTHR11017">
    <property type="entry name" value="LEUCINE-RICH REPEAT-CONTAINING PROTEIN"/>
    <property type="match status" value="1"/>
</dbReference>
<dbReference type="Proteomes" id="UP000822688">
    <property type="component" value="Chromosome 6"/>
</dbReference>
<dbReference type="InterPro" id="IPR035897">
    <property type="entry name" value="Toll_tir_struct_dom_sf"/>
</dbReference>
<comment type="caution">
    <text evidence="3">The sequence shown here is derived from an EMBL/GenBank/DDBJ whole genome shotgun (WGS) entry which is preliminary data.</text>
</comment>
<dbReference type="PANTHER" id="PTHR11017:SF579">
    <property type="entry name" value="TIR DOMAIN-CONTAINING PROTEIN"/>
    <property type="match status" value="1"/>
</dbReference>
<dbReference type="PRINTS" id="PR00364">
    <property type="entry name" value="DISEASERSIST"/>
</dbReference>
<dbReference type="Gene3D" id="3.40.50.300">
    <property type="entry name" value="P-loop containing nucleotide triphosphate hydrolases"/>
    <property type="match status" value="1"/>
</dbReference>
<organism evidence="3 4">
    <name type="scientific">Ceratodon purpureus</name>
    <name type="common">Fire moss</name>
    <name type="synonym">Dicranum purpureum</name>
    <dbReference type="NCBI Taxonomy" id="3225"/>
    <lineage>
        <taxon>Eukaryota</taxon>
        <taxon>Viridiplantae</taxon>
        <taxon>Streptophyta</taxon>
        <taxon>Embryophyta</taxon>
        <taxon>Bryophyta</taxon>
        <taxon>Bryophytina</taxon>
        <taxon>Bryopsida</taxon>
        <taxon>Dicranidae</taxon>
        <taxon>Pseudoditrichales</taxon>
        <taxon>Ditrichaceae</taxon>
        <taxon>Ceratodon</taxon>
    </lineage>
</organism>
<dbReference type="SUPFAM" id="SSF52200">
    <property type="entry name" value="Toll/Interleukin receptor TIR domain"/>
    <property type="match status" value="1"/>
</dbReference>
<name>A0A8T0HHS5_CERPU</name>
<dbReference type="InterPro" id="IPR002182">
    <property type="entry name" value="NB-ARC"/>
</dbReference>
<gene>
    <name evidence="3" type="ORF">KC19_6G122200</name>
</gene>
<accession>A0A8T0HHS5</accession>
<dbReference type="InterPro" id="IPR000157">
    <property type="entry name" value="TIR_dom"/>
</dbReference>
<dbReference type="InterPro" id="IPR044974">
    <property type="entry name" value="Disease_R_plants"/>
</dbReference>
<dbReference type="Pfam" id="PF00931">
    <property type="entry name" value="NB-ARC"/>
    <property type="match status" value="1"/>
</dbReference>